<feature type="region of interest" description="Disordered" evidence="2">
    <location>
        <begin position="1553"/>
        <end position="1677"/>
    </location>
</feature>
<feature type="compositionally biased region" description="Polar residues" evidence="2">
    <location>
        <begin position="630"/>
        <end position="639"/>
    </location>
</feature>
<feature type="region of interest" description="Disordered" evidence="2">
    <location>
        <begin position="560"/>
        <end position="691"/>
    </location>
</feature>
<feature type="compositionally biased region" description="Low complexity" evidence="2">
    <location>
        <begin position="1630"/>
        <end position="1654"/>
    </location>
</feature>
<sequence length="1677" mass="174178">MMEVVEVSRDERYARYAEELGQGAYKTVYKAFDTNDALEVAWNKLHVDRLPAAEVSKVETEVALLRAVSHRNIINLYAFWRGPETAGRPASMDFITELMSSGTLKQYLKRSKSIKLRVIRRWCANLLDAIAYLHARSPPIMHRDLKCDNIFINGHLGEVKLGDLGLSRVKSRVNASSCIGTPEFMAPELYDEDYSELVDIYSFGMCLLEMITREYPYSECSNAAQIYRKVTTGDPPRALTSLIDCDVKSVIASCLRREAQRPSAAELLQHPLFRCWSSDDGTLSNLALIRGTPECAAALSAAPPDAFSPDGHLAASVIAAAPLSPEAALPPLPAPAAVPPSTASESPTPSGGSPSPAPGASPERAPSSSPLVVATVVPPLMTKSSVVAKSLVVTALPDEASAAPSVLPVAVVEAAGSTRAPSSLTAFAGVGASPFSVALPNTATGVPSPSDAVDTMRVTVTDGGVDAAVASNVSGVRGSQKLQMGLQMPVRGEMKQIAFTFDPAEDLALQVASEMVSEFHLDPSQTEALAVDITRQVEAARAMGLSSMVFSPAGVPLASAMSPPTQDVSDMVRGSTGRDSAKPIGSLLPEPAKGQSTGSPPPVRVSSGRRRGGADPPKPTGHAEEPKLRTSGSSVSSHRTAAASVSPVGQRVALPSPGPPPSSPLTQGGIAVQRMISSDAGVARPAEKENSVATPLVAVAHSERLTPVVIASKPPPPRPTNSTVTTPKANGTSILSPGTGSVRSTGNGLAPVPAALALPVSIPDAEAAAAVRPAGRASPAPGDGRERTALKTSGSYRPPPPGRRVSPSPEPPIPVVMIGADPNVKRSTSRKVVPSKSHAKLKDGSVKEAKSKPLSRGKTALNKVPDRARPGAASDSGPKGAGSTDGRHASSKSTASVKNRTKTPFTVSAPQRQRVSGTSTSSQPAGVAQSASGTLAADDSQDDDEFDGAHYALCMQLMNASAGGVRDLVLNKLEKGASADFADYDRRTALHIASSNGHPAVAQLLIEYGADVNARDRWGSTPLADAMKNNHPEVLALLEEHGGVDENGESPIMRVESHSIQLMAMCARGSLAKATNHLAAGALPNHADYDGRRPLHIACSEGYDEIVDLLLTAGASWDVTDRFGNTPAQDALNNENFDCLKVLRRHGAPVPPFPDDDEDEVDATSESGQGSEYDDSQVAVSDDSVSENSQENLNEAVSRAAQLVRDAATGNVEAVLAYVAASRSRDGAAAVGVDFADYEGNTALHQACANGHVPIVEALLAAGADPSVRDRWGLTPADQARARPLPVTGAILSLLSEAGEQDSAARPQSPAHMPAAVEGRPPAQDLTRTSNGSDAELLADASHVSSASALFNSLPEQRTEASANRAARKAAMGLNRFPTLPSFVPSSAAPESGALDIGASLCNDEDGYVAVEEAATAAFLGSRNPSRHDHGDGQAQSSSLPRMNVKALEEAARKELGGISGPTGASHRAASERGVEVCADQLSVLAGEVQNLGFGPDGAATVVVNADIDAALSRTPSDDQSSRHTSTESVLAERAALEADFERQRLALRAHHERQLQQLARTSLDGRASSRGSRGSRTSGVPLSADAPPPVPVTVATATALPRGRPRPPVARLNLSSSLRGIRPGGRGDVGPSSGLSPGLTSVGTQGSYSVQPEGPCPSPPEPSQRSPSASPSPRRA</sequence>
<feature type="repeat" description="ANK" evidence="1">
    <location>
        <begin position="1090"/>
        <end position="1122"/>
    </location>
</feature>
<feature type="compositionally biased region" description="Low complexity" evidence="2">
    <location>
        <begin position="339"/>
        <end position="367"/>
    </location>
</feature>
<evidence type="ECO:0000313" key="5">
    <source>
        <dbReference type="Proteomes" id="UP000218209"/>
    </source>
</evidence>
<feature type="repeat" description="ANK" evidence="1">
    <location>
        <begin position="985"/>
        <end position="1017"/>
    </location>
</feature>
<dbReference type="Pfam" id="PF12796">
    <property type="entry name" value="Ank_2"/>
    <property type="match status" value="2"/>
</dbReference>
<feature type="compositionally biased region" description="Acidic residues" evidence="2">
    <location>
        <begin position="1154"/>
        <end position="1163"/>
    </location>
</feature>
<dbReference type="PROSITE" id="PS50011">
    <property type="entry name" value="PROTEIN_KINASE_DOM"/>
    <property type="match status" value="1"/>
</dbReference>
<feature type="compositionally biased region" description="Low complexity" evidence="2">
    <location>
        <begin position="766"/>
        <end position="782"/>
    </location>
</feature>
<feature type="compositionally biased region" description="Low complexity" evidence="2">
    <location>
        <begin position="1566"/>
        <end position="1580"/>
    </location>
</feature>
<feature type="region of interest" description="Disordered" evidence="2">
    <location>
        <begin position="1421"/>
        <end position="1441"/>
    </location>
</feature>
<feature type="compositionally biased region" description="Basic and acidic residues" evidence="2">
    <location>
        <begin position="840"/>
        <end position="851"/>
    </location>
</feature>
<dbReference type="InterPro" id="IPR008271">
    <property type="entry name" value="Ser/Thr_kinase_AS"/>
</dbReference>
<dbReference type="PANTHER" id="PTHR13902">
    <property type="entry name" value="SERINE/THREONINE-PROTEIN KINASE WNK WITH NO LYSINE -RELATED"/>
    <property type="match status" value="1"/>
</dbReference>
<dbReference type="SMART" id="SM00220">
    <property type="entry name" value="S_TKc"/>
    <property type="match status" value="1"/>
</dbReference>
<dbReference type="InterPro" id="IPR000719">
    <property type="entry name" value="Prot_kinase_dom"/>
</dbReference>
<dbReference type="Gene3D" id="1.25.40.20">
    <property type="entry name" value="Ankyrin repeat-containing domain"/>
    <property type="match status" value="3"/>
</dbReference>
<dbReference type="Gene3D" id="3.30.200.20">
    <property type="entry name" value="Phosphorylase Kinase, domain 1"/>
    <property type="match status" value="1"/>
</dbReference>
<dbReference type="SMART" id="SM00248">
    <property type="entry name" value="ANK"/>
    <property type="match status" value="5"/>
</dbReference>
<dbReference type="PROSITE" id="PS00108">
    <property type="entry name" value="PROTEIN_KINASE_ST"/>
    <property type="match status" value="1"/>
</dbReference>
<evidence type="ECO:0000256" key="1">
    <source>
        <dbReference type="PROSITE-ProRule" id="PRU00023"/>
    </source>
</evidence>
<keyword evidence="5" id="KW-1185">Reference proteome</keyword>
<feature type="compositionally biased region" description="Polar residues" evidence="2">
    <location>
        <begin position="720"/>
        <end position="746"/>
    </location>
</feature>
<dbReference type="SUPFAM" id="SSF48403">
    <property type="entry name" value="Ankyrin repeat"/>
    <property type="match status" value="1"/>
</dbReference>
<keyword evidence="1" id="KW-0040">ANK repeat</keyword>
<protein>
    <recommendedName>
        <fullName evidence="3">Protein kinase domain-containing protein</fullName>
    </recommendedName>
</protein>
<evidence type="ECO:0000313" key="4">
    <source>
        <dbReference type="EMBL" id="OSX75096.1"/>
    </source>
</evidence>
<organism evidence="4 5">
    <name type="scientific">Porphyra umbilicalis</name>
    <name type="common">Purple laver</name>
    <name type="synonym">Red alga</name>
    <dbReference type="NCBI Taxonomy" id="2786"/>
    <lineage>
        <taxon>Eukaryota</taxon>
        <taxon>Rhodophyta</taxon>
        <taxon>Bangiophyceae</taxon>
        <taxon>Bangiales</taxon>
        <taxon>Bangiaceae</taxon>
        <taxon>Porphyra</taxon>
    </lineage>
</organism>
<feature type="repeat" description="ANK" evidence="1">
    <location>
        <begin position="1239"/>
        <end position="1271"/>
    </location>
</feature>
<dbReference type="Gene3D" id="1.10.510.10">
    <property type="entry name" value="Transferase(Phosphotransferase) domain 1"/>
    <property type="match status" value="1"/>
</dbReference>
<dbReference type="PROSITE" id="PS50088">
    <property type="entry name" value="ANK_REPEAT"/>
    <property type="match status" value="3"/>
</dbReference>
<reference evidence="4 5" key="1">
    <citation type="submission" date="2017-03" db="EMBL/GenBank/DDBJ databases">
        <title>WGS assembly of Porphyra umbilicalis.</title>
        <authorList>
            <person name="Brawley S.H."/>
            <person name="Blouin N.A."/>
            <person name="Ficko-Blean E."/>
            <person name="Wheeler G.L."/>
            <person name="Lohr M."/>
            <person name="Goodson H.V."/>
            <person name="Jenkins J.W."/>
            <person name="Blaby-Haas C.E."/>
            <person name="Helliwell K.E."/>
            <person name="Chan C."/>
            <person name="Marriage T."/>
            <person name="Bhattacharya D."/>
            <person name="Klein A.S."/>
            <person name="Badis Y."/>
            <person name="Brodie J."/>
            <person name="Cao Y."/>
            <person name="Collen J."/>
            <person name="Dittami S.M."/>
            <person name="Gachon C.M."/>
            <person name="Green B.R."/>
            <person name="Karpowicz S."/>
            <person name="Kim J.W."/>
            <person name="Kudahl U."/>
            <person name="Lin S."/>
            <person name="Michel G."/>
            <person name="Mittag M."/>
            <person name="Olson B.J."/>
            <person name="Pangilinan J."/>
            <person name="Peng Y."/>
            <person name="Qiu H."/>
            <person name="Shu S."/>
            <person name="Singer J.T."/>
            <person name="Smith A.G."/>
            <person name="Sprecher B.N."/>
            <person name="Wagner V."/>
            <person name="Wang W."/>
            <person name="Wang Z.-Y."/>
            <person name="Yan J."/>
            <person name="Yarish C."/>
            <person name="Zoeuner-Riek S."/>
            <person name="Zhuang Y."/>
            <person name="Zou Y."/>
            <person name="Lindquist E.A."/>
            <person name="Grimwood J."/>
            <person name="Barry K."/>
            <person name="Rokhsar D.S."/>
            <person name="Schmutz J."/>
            <person name="Stiller J.W."/>
            <person name="Grossman A.R."/>
            <person name="Prochnik S.E."/>
        </authorList>
    </citation>
    <scope>NUCLEOTIDE SEQUENCE [LARGE SCALE GENOMIC DNA]</scope>
    <source>
        <strain evidence="4">4086291</strain>
    </source>
</reference>
<feature type="domain" description="Protein kinase" evidence="3">
    <location>
        <begin position="14"/>
        <end position="273"/>
    </location>
</feature>
<dbReference type="PROSITE" id="PS50297">
    <property type="entry name" value="ANK_REP_REGION"/>
    <property type="match status" value="3"/>
</dbReference>
<dbReference type="Pfam" id="PF13857">
    <property type="entry name" value="Ank_5"/>
    <property type="match status" value="1"/>
</dbReference>
<dbReference type="FunFam" id="1.10.510.10:FF:001565">
    <property type="entry name" value="WNK protein kinase"/>
    <property type="match status" value="1"/>
</dbReference>
<evidence type="ECO:0000256" key="2">
    <source>
        <dbReference type="SAM" id="MobiDB-lite"/>
    </source>
</evidence>
<feature type="region of interest" description="Disordered" evidence="2">
    <location>
        <begin position="331"/>
        <end position="367"/>
    </location>
</feature>
<feature type="compositionally biased region" description="Low complexity" evidence="2">
    <location>
        <begin position="1664"/>
        <end position="1677"/>
    </location>
</feature>
<proteinExistence type="predicted"/>
<dbReference type="Proteomes" id="UP000218209">
    <property type="component" value="Unassembled WGS sequence"/>
</dbReference>
<feature type="region of interest" description="Disordered" evidence="2">
    <location>
        <begin position="707"/>
        <end position="746"/>
    </location>
</feature>
<dbReference type="EMBL" id="KV918918">
    <property type="protein sequence ID" value="OSX75096.1"/>
    <property type="molecule type" value="Genomic_DNA"/>
</dbReference>
<accession>A0A1X6P2V2</accession>
<dbReference type="SUPFAM" id="SSF56112">
    <property type="entry name" value="Protein kinase-like (PK-like)"/>
    <property type="match status" value="1"/>
</dbReference>
<dbReference type="InterPro" id="IPR036770">
    <property type="entry name" value="Ankyrin_rpt-contain_sf"/>
</dbReference>
<feature type="region of interest" description="Disordered" evidence="2">
    <location>
        <begin position="1148"/>
        <end position="1193"/>
    </location>
</feature>
<dbReference type="InterPro" id="IPR050588">
    <property type="entry name" value="WNK_Ser-Thr_kinase"/>
</dbReference>
<feature type="region of interest" description="Disordered" evidence="2">
    <location>
        <begin position="1298"/>
        <end position="1330"/>
    </location>
</feature>
<feature type="region of interest" description="Disordered" evidence="2">
    <location>
        <begin position="766"/>
        <end position="942"/>
    </location>
</feature>
<dbReference type="GO" id="GO:0005524">
    <property type="term" value="F:ATP binding"/>
    <property type="evidence" value="ECO:0007669"/>
    <property type="project" value="InterPro"/>
</dbReference>
<name>A0A1X6P2V2_PORUM</name>
<evidence type="ECO:0000259" key="3">
    <source>
        <dbReference type="PROSITE" id="PS50011"/>
    </source>
</evidence>
<feature type="compositionally biased region" description="Polar residues" evidence="2">
    <location>
        <begin position="891"/>
        <end position="933"/>
    </location>
</feature>
<dbReference type="OrthoDB" id="4062651at2759"/>
<dbReference type="InterPro" id="IPR011009">
    <property type="entry name" value="Kinase-like_dom_sf"/>
</dbReference>
<dbReference type="InterPro" id="IPR002110">
    <property type="entry name" value="Ankyrin_rpt"/>
</dbReference>
<feature type="compositionally biased region" description="Pro residues" evidence="2">
    <location>
        <begin position="797"/>
        <end position="814"/>
    </location>
</feature>
<gene>
    <name evidence="4" type="ORF">BU14_0255s0002</name>
</gene>
<dbReference type="Pfam" id="PF00069">
    <property type="entry name" value="Pkinase"/>
    <property type="match status" value="1"/>
</dbReference>
<dbReference type="GO" id="GO:0004672">
    <property type="term" value="F:protein kinase activity"/>
    <property type="evidence" value="ECO:0007669"/>
    <property type="project" value="InterPro"/>
</dbReference>